<sequence>MVKKQHPQAVKEATANVIPVRLEAFKVLNMDPRNDVAKDSIWEGLAVRIQKRQLKVLPSSSEDEKIEFL</sequence>
<dbReference type="OrthoDB" id="3268616at2759"/>
<dbReference type="EMBL" id="ML770707">
    <property type="protein sequence ID" value="KAE9383106.1"/>
    <property type="molecule type" value="Genomic_DNA"/>
</dbReference>
<keyword evidence="2" id="KW-1185">Reference proteome</keyword>
<name>A0A6A4GC68_9AGAR</name>
<accession>A0A6A4GC68</accession>
<evidence type="ECO:0000313" key="2">
    <source>
        <dbReference type="Proteomes" id="UP000799118"/>
    </source>
</evidence>
<dbReference type="AlphaFoldDB" id="A0A6A4GC68"/>
<gene>
    <name evidence="1" type="ORF">BT96DRAFT_1027373</name>
</gene>
<evidence type="ECO:0000313" key="1">
    <source>
        <dbReference type="EMBL" id="KAE9383106.1"/>
    </source>
</evidence>
<protein>
    <submittedName>
        <fullName evidence="1">Uncharacterized protein</fullName>
    </submittedName>
</protein>
<dbReference type="Proteomes" id="UP000799118">
    <property type="component" value="Unassembled WGS sequence"/>
</dbReference>
<organism evidence="1 2">
    <name type="scientific">Gymnopus androsaceus JB14</name>
    <dbReference type="NCBI Taxonomy" id="1447944"/>
    <lineage>
        <taxon>Eukaryota</taxon>
        <taxon>Fungi</taxon>
        <taxon>Dikarya</taxon>
        <taxon>Basidiomycota</taxon>
        <taxon>Agaricomycotina</taxon>
        <taxon>Agaricomycetes</taxon>
        <taxon>Agaricomycetidae</taxon>
        <taxon>Agaricales</taxon>
        <taxon>Marasmiineae</taxon>
        <taxon>Omphalotaceae</taxon>
        <taxon>Gymnopus</taxon>
    </lineage>
</organism>
<reference evidence="1" key="1">
    <citation type="journal article" date="2019" name="Environ. Microbiol.">
        <title>Fungal ecological strategies reflected in gene transcription - a case study of two litter decomposers.</title>
        <authorList>
            <person name="Barbi F."/>
            <person name="Kohler A."/>
            <person name="Barry K."/>
            <person name="Baskaran P."/>
            <person name="Daum C."/>
            <person name="Fauchery L."/>
            <person name="Ihrmark K."/>
            <person name="Kuo A."/>
            <person name="LaButti K."/>
            <person name="Lipzen A."/>
            <person name="Morin E."/>
            <person name="Grigoriev I.V."/>
            <person name="Henrissat B."/>
            <person name="Lindahl B."/>
            <person name="Martin F."/>
        </authorList>
    </citation>
    <scope>NUCLEOTIDE SEQUENCE</scope>
    <source>
        <strain evidence="1">JB14</strain>
    </source>
</reference>
<proteinExistence type="predicted"/>